<protein>
    <submittedName>
        <fullName evidence="5">Fatty-acyl-CoA synthase</fullName>
    </submittedName>
</protein>
<dbReference type="STRING" id="1121393.SAMN02745216_04179"/>
<dbReference type="OrthoDB" id="9803968at2"/>
<keyword evidence="2" id="KW-0436">Ligase</keyword>
<dbReference type="Pfam" id="PF00501">
    <property type="entry name" value="AMP-binding"/>
    <property type="match status" value="1"/>
</dbReference>
<evidence type="ECO:0000313" key="5">
    <source>
        <dbReference type="EMBL" id="SHK84145.1"/>
    </source>
</evidence>
<feature type="domain" description="AMP-dependent synthetase/ligase" evidence="3">
    <location>
        <begin position="15"/>
        <end position="386"/>
    </location>
</feature>
<dbReference type="Proteomes" id="UP000183994">
    <property type="component" value="Unassembled WGS sequence"/>
</dbReference>
<dbReference type="Gene3D" id="3.30.300.30">
    <property type="match status" value="1"/>
</dbReference>
<comment type="similarity">
    <text evidence="1">Belongs to the ATP-dependent AMP-binding enzyme family.</text>
</comment>
<evidence type="ECO:0000256" key="2">
    <source>
        <dbReference type="ARBA" id="ARBA00022598"/>
    </source>
</evidence>
<feature type="domain" description="AMP-binding enzyme C-terminal" evidence="4">
    <location>
        <begin position="437"/>
        <end position="512"/>
    </location>
</feature>
<dbReference type="InterPro" id="IPR025110">
    <property type="entry name" value="AMP-bd_C"/>
</dbReference>
<proteinExistence type="inferred from homology"/>
<evidence type="ECO:0000259" key="4">
    <source>
        <dbReference type="Pfam" id="PF13193"/>
    </source>
</evidence>
<name>A0A1M6VS15_9BACT</name>
<dbReference type="SUPFAM" id="SSF56801">
    <property type="entry name" value="Acetyl-CoA synthetase-like"/>
    <property type="match status" value="1"/>
</dbReference>
<dbReference type="GO" id="GO:0006631">
    <property type="term" value="P:fatty acid metabolic process"/>
    <property type="evidence" value="ECO:0007669"/>
    <property type="project" value="TreeGrafter"/>
</dbReference>
<organism evidence="5 6">
    <name type="scientific">Desulfatibacillum alkenivorans DSM 16219</name>
    <dbReference type="NCBI Taxonomy" id="1121393"/>
    <lineage>
        <taxon>Bacteria</taxon>
        <taxon>Pseudomonadati</taxon>
        <taxon>Thermodesulfobacteriota</taxon>
        <taxon>Desulfobacteria</taxon>
        <taxon>Desulfobacterales</taxon>
        <taxon>Desulfatibacillaceae</taxon>
        <taxon>Desulfatibacillum</taxon>
    </lineage>
</organism>
<keyword evidence="6" id="KW-1185">Reference proteome</keyword>
<dbReference type="GO" id="GO:0031956">
    <property type="term" value="F:medium-chain fatty acid-CoA ligase activity"/>
    <property type="evidence" value="ECO:0007669"/>
    <property type="project" value="TreeGrafter"/>
</dbReference>
<dbReference type="Pfam" id="PF13193">
    <property type="entry name" value="AMP-binding_C"/>
    <property type="match status" value="1"/>
</dbReference>
<accession>A0A1M6VS15</accession>
<dbReference type="InterPro" id="IPR000873">
    <property type="entry name" value="AMP-dep_synth/lig_dom"/>
</dbReference>
<dbReference type="InterPro" id="IPR042099">
    <property type="entry name" value="ANL_N_sf"/>
</dbReference>
<gene>
    <name evidence="5" type="ORF">SAMN02745216_04179</name>
</gene>
<dbReference type="Gene3D" id="3.40.50.12780">
    <property type="entry name" value="N-terminal domain of ligase-like"/>
    <property type="match status" value="1"/>
</dbReference>
<dbReference type="PANTHER" id="PTHR43201:SF5">
    <property type="entry name" value="MEDIUM-CHAIN ACYL-COA LIGASE ACSF2, MITOCHONDRIAL"/>
    <property type="match status" value="1"/>
</dbReference>
<dbReference type="InterPro" id="IPR020845">
    <property type="entry name" value="AMP-binding_CS"/>
</dbReference>
<evidence type="ECO:0000256" key="1">
    <source>
        <dbReference type="ARBA" id="ARBA00006432"/>
    </source>
</evidence>
<dbReference type="PANTHER" id="PTHR43201">
    <property type="entry name" value="ACYL-COA SYNTHETASE"/>
    <property type="match status" value="1"/>
</dbReference>
<dbReference type="InterPro" id="IPR045851">
    <property type="entry name" value="AMP-bd_C_sf"/>
</dbReference>
<dbReference type="RefSeq" id="WP_073478206.1">
    <property type="nucleotide sequence ID" value="NZ_FQZU01000035.1"/>
</dbReference>
<sequence length="527" mass="57863">MSGMSQANLMGQILKEMAEAAPDAPAYYFYGREISFKEMDDLSDKLAYGFLKEGILRGDRIGIIALNQPEWLAVYFAAAKIGAAVVGLSPRHPAPELLKLVQRSRPRAVVSLKNVGDTDYVELLEQNKSKVKGLEFCYFIGGEGANGCKSLESLMEEEPDQELLAAAYAQVEPEDEIMFAFTSGTTGQPKAAAITHKSQIASARAQTKHVRVTSKDVLMLTSPLSHVGGITIGMASMLLAGGPTILLPVFLPEEVLNQAAEYHPTIIGGFPTTHHMLMAHEGFDKMDVSNIRVIITGGSNAEPDLVERLHRAYPESTIMNLYGLSESSGGALMTPWNCHYTMVGRTVGKPFPGFDVKIVGLDGRELPVNETGEVWLKGDCVVTGYFDMPEETAKTFDQTGWLRTGDMAYKDEEGFIILMGRRTEMYIQEGLNVFPVEVEDILSTHPAVDMVAGIGIPDPVYGEVGRYYVVPNPGSETNEDELRSFCIQSLADYKVPKQIVFRQDLPMTALGKIKKSDLRREFENTGK</sequence>
<dbReference type="PROSITE" id="PS00455">
    <property type="entry name" value="AMP_BINDING"/>
    <property type="match status" value="1"/>
</dbReference>
<dbReference type="EMBL" id="FQZU01000035">
    <property type="protein sequence ID" value="SHK84145.1"/>
    <property type="molecule type" value="Genomic_DNA"/>
</dbReference>
<evidence type="ECO:0000259" key="3">
    <source>
        <dbReference type="Pfam" id="PF00501"/>
    </source>
</evidence>
<evidence type="ECO:0000313" key="6">
    <source>
        <dbReference type="Proteomes" id="UP000183994"/>
    </source>
</evidence>
<reference evidence="6" key="1">
    <citation type="submission" date="2016-11" db="EMBL/GenBank/DDBJ databases">
        <authorList>
            <person name="Varghese N."/>
            <person name="Submissions S."/>
        </authorList>
    </citation>
    <scope>NUCLEOTIDE SEQUENCE [LARGE SCALE GENOMIC DNA]</scope>
    <source>
        <strain evidence="6">DSM 16219</strain>
    </source>
</reference>
<dbReference type="AlphaFoldDB" id="A0A1M6VS15"/>